<evidence type="ECO:0000256" key="8">
    <source>
        <dbReference type="SAM" id="MobiDB-lite"/>
    </source>
</evidence>
<dbReference type="InterPro" id="IPR001650">
    <property type="entry name" value="Helicase_C-like"/>
</dbReference>
<dbReference type="InterPro" id="IPR027417">
    <property type="entry name" value="P-loop_NTPase"/>
</dbReference>
<dbReference type="Pfam" id="PF00271">
    <property type="entry name" value="Helicase_C"/>
    <property type="match status" value="1"/>
</dbReference>
<dbReference type="InterPro" id="IPR014001">
    <property type="entry name" value="Helicase_ATP-bd"/>
</dbReference>
<evidence type="ECO:0000259" key="10">
    <source>
        <dbReference type="PROSITE" id="PS51194"/>
    </source>
</evidence>
<feature type="region of interest" description="Disordered" evidence="8">
    <location>
        <begin position="1"/>
        <end position="24"/>
    </location>
</feature>
<evidence type="ECO:0000256" key="7">
    <source>
        <dbReference type="RuleBase" id="RU000492"/>
    </source>
</evidence>
<evidence type="ECO:0000256" key="1">
    <source>
        <dbReference type="ARBA" id="ARBA00012552"/>
    </source>
</evidence>
<feature type="compositionally biased region" description="Basic and acidic residues" evidence="8">
    <location>
        <begin position="457"/>
        <end position="505"/>
    </location>
</feature>
<dbReference type="InterPro" id="IPR014014">
    <property type="entry name" value="RNA_helicase_DEAD_Q_motif"/>
</dbReference>
<dbReference type="EMBL" id="PJNE01000001">
    <property type="protein sequence ID" value="PKW26131.1"/>
    <property type="molecule type" value="Genomic_DNA"/>
</dbReference>
<dbReference type="SUPFAM" id="SSF52540">
    <property type="entry name" value="P-loop containing nucleoside triphosphate hydrolases"/>
    <property type="match status" value="1"/>
</dbReference>
<evidence type="ECO:0000256" key="2">
    <source>
        <dbReference type="ARBA" id="ARBA00022741"/>
    </source>
</evidence>
<dbReference type="InterPro" id="IPR000629">
    <property type="entry name" value="RNA-helicase_DEAD-box_CS"/>
</dbReference>
<evidence type="ECO:0000256" key="3">
    <source>
        <dbReference type="ARBA" id="ARBA00022801"/>
    </source>
</evidence>
<dbReference type="InterPro" id="IPR044742">
    <property type="entry name" value="DEAD/DEAH_RhlB"/>
</dbReference>
<reference evidence="12 13" key="1">
    <citation type="submission" date="2017-12" db="EMBL/GenBank/DDBJ databases">
        <title>Sequencing the genomes of 1000 Actinobacteria strains.</title>
        <authorList>
            <person name="Klenk H.-P."/>
        </authorList>
    </citation>
    <scope>NUCLEOTIDE SEQUENCE [LARGE SCALE GENOMIC DNA]</scope>
    <source>
        <strain evidence="12 13">DSM 12806</strain>
    </source>
</reference>
<accession>A0A2N3YH31</accession>
<gene>
    <name evidence="12" type="ORF">ATL31_0937</name>
</gene>
<dbReference type="PANTHER" id="PTHR47963">
    <property type="entry name" value="DEAD-BOX ATP-DEPENDENT RNA HELICASE 47, MITOCHONDRIAL"/>
    <property type="match status" value="1"/>
</dbReference>
<dbReference type="PROSITE" id="PS51195">
    <property type="entry name" value="Q_MOTIF"/>
    <property type="match status" value="1"/>
</dbReference>
<evidence type="ECO:0000313" key="12">
    <source>
        <dbReference type="EMBL" id="PKW26131.1"/>
    </source>
</evidence>
<feature type="domain" description="Helicase C-terminal" evidence="10">
    <location>
        <begin position="265"/>
        <end position="411"/>
    </location>
</feature>
<keyword evidence="5 7" id="KW-0067">ATP-binding</keyword>
<name>A0A2N3YH31_9MICO</name>
<keyword evidence="3 7" id="KW-0378">Hydrolase</keyword>
<dbReference type="GO" id="GO:0005829">
    <property type="term" value="C:cytosol"/>
    <property type="evidence" value="ECO:0007669"/>
    <property type="project" value="TreeGrafter"/>
</dbReference>
<feature type="domain" description="DEAD-box RNA helicase Q" evidence="11">
    <location>
        <begin position="24"/>
        <end position="52"/>
    </location>
</feature>
<evidence type="ECO:0000256" key="5">
    <source>
        <dbReference type="ARBA" id="ARBA00022840"/>
    </source>
</evidence>
<dbReference type="CDD" id="cd00268">
    <property type="entry name" value="DEADc"/>
    <property type="match status" value="1"/>
</dbReference>
<feature type="region of interest" description="Disordered" evidence="8">
    <location>
        <begin position="405"/>
        <end position="427"/>
    </location>
</feature>
<dbReference type="PANTHER" id="PTHR47963:SF8">
    <property type="entry name" value="ATP-DEPENDENT RNA HELICASE DEAD"/>
    <property type="match status" value="1"/>
</dbReference>
<dbReference type="PROSITE" id="PS00039">
    <property type="entry name" value="DEAD_ATP_HELICASE"/>
    <property type="match status" value="1"/>
</dbReference>
<proteinExistence type="inferred from homology"/>
<sequence length="526" mass="56251">MTDVTDSPTVPDEAAAPAPAAPEPTFADFPIHPDIVAALAEHNITTPFPIQAMTLPVALGGHDIIGQAKTGTGKTLGFGIPILNRVVSPDDAAFATLPAAGKPQALAVAPTRELAVQVSGDLERAGRKRGIRVLTVYGGRAYEPQVEALRRGVEVVVGTPGRLIDLAQQGHLDLGNARIVVLDEADEMLDLGFLPDVEKILAMTPAGRQTMLFSATMPGAVVTLARRYMNQPTHIRAMGDDQENAHTVKAVEQFVYRAHAMDKVEMLARMLQAKDRGLTIIFSRTKRTAAKVADDLAERGFAAAAIHGDLGQGAREQALRAFRNGKVDILVATDVAARGIDVDNVTHVINYQCPEDEKTYLHRIGRTARAGNTGIAVTFVDWDDLHRWGMINRVLDLGMPEPVETYSSSPHLYSDLSIPEGSKGRLPRALRTREGLEAEVLEDLGETGKSGGRGGRGGRDGGGRDGRGGRDGGSRDGGSRDGGRGRGGERAERPEGRTEDGADRPRRSRNRRRTRGGEPAGEATQA</sequence>
<evidence type="ECO:0000313" key="13">
    <source>
        <dbReference type="Proteomes" id="UP000233781"/>
    </source>
</evidence>
<dbReference type="OrthoDB" id="9805696at2"/>
<dbReference type="GO" id="GO:0005840">
    <property type="term" value="C:ribosome"/>
    <property type="evidence" value="ECO:0007669"/>
    <property type="project" value="TreeGrafter"/>
</dbReference>
<dbReference type="SMART" id="SM00490">
    <property type="entry name" value="HELICc"/>
    <property type="match status" value="1"/>
</dbReference>
<comment type="similarity">
    <text evidence="7">Belongs to the DEAD box helicase family.</text>
</comment>
<dbReference type="EC" id="3.6.4.13" evidence="1"/>
<dbReference type="InterPro" id="IPR011545">
    <property type="entry name" value="DEAD/DEAH_box_helicase_dom"/>
</dbReference>
<organism evidence="12 13">
    <name type="scientific">Phycicoccus duodecadis</name>
    <dbReference type="NCBI Taxonomy" id="173053"/>
    <lineage>
        <taxon>Bacteria</taxon>
        <taxon>Bacillati</taxon>
        <taxon>Actinomycetota</taxon>
        <taxon>Actinomycetes</taxon>
        <taxon>Micrococcales</taxon>
        <taxon>Intrasporangiaceae</taxon>
        <taxon>Phycicoccus</taxon>
    </lineage>
</organism>
<dbReference type="GO" id="GO:0009409">
    <property type="term" value="P:response to cold"/>
    <property type="evidence" value="ECO:0007669"/>
    <property type="project" value="TreeGrafter"/>
</dbReference>
<comment type="caution">
    <text evidence="12">The sequence shown here is derived from an EMBL/GenBank/DDBJ whole genome shotgun (WGS) entry which is preliminary data.</text>
</comment>
<dbReference type="Gene3D" id="3.40.50.300">
    <property type="entry name" value="P-loop containing nucleotide triphosphate hydrolases"/>
    <property type="match status" value="2"/>
</dbReference>
<dbReference type="AlphaFoldDB" id="A0A2N3YH31"/>
<feature type="short sequence motif" description="Q motif" evidence="6">
    <location>
        <begin position="24"/>
        <end position="52"/>
    </location>
</feature>
<feature type="compositionally biased region" description="Low complexity" evidence="8">
    <location>
        <begin position="8"/>
        <end position="24"/>
    </location>
</feature>
<evidence type="ECO:0000259" key="9">
    <source>
        <dbReference type="PROSITE" id="PS51192"/>
    </source>
</evidence>
<dbReference type="InterPro" id="IPR050547">
    <property type="entry name" value="DEAD_box_RNA_helicases"/>
</dbReference>
<keyword evidence="4 7" id="KW-0347">Helicase</keyword>
<protein>
    <recommendedName>
        <fullName evidence="1">RNA helicase</fullName>
        <ecNumber evidence="1">3.6.4.13</ecNumber>
    </recommendedName>
</protein>
<keyword evidence="2 7" id="KW-0547">Nucleotide-binding</keyword>
<evidence type="ECO:0000259" key="11">
    <source>
        <dbReference type="PROSITE" id="PS51195"/>
    </source>
</evidence>
<evidence type="ECO:0000256" key="6">
    <source>
        <dbReference type="PROSITE-ProRule" id="PRU00552"/>
    </source>
</evidence>
<dbReference type="Pfam" id="PF00270">
    <property type="entry name" value="DEAD"/>
    <property type="match status" value="1"/>
</dbReference>
<dbReference type="GO" id="GO:0003724">
    <property type="term" value="F:RNA helicase activity"/>
    <property type="evidence" value="ECO:0007669"/>
    <property type="project" value="UniProtKB-EC"/>
</dbReference>
<dbReference type="GO" id="GO:0005524">
    <property type="term" value="F:ATP binding"/>
    <property type="evidence" value="ECO:0007669"/>
    <property type="project" value="UniProtKB-KW"/>
</dbReference>
<feature type="domain" description="Helicase ATP-binding" evidence="9">
    <location>
        <begin position="55"/>
        <end position="235"/>
    </location>
</feature>
<dbReference type="RefSeq" id="WP_101394746.1">
    <property type="nucleotide sequence ID" value="NZ_PJNE01000001.1"/>
</dbReference>
<dbReference type="GO" id="GO:0033592">
    <property type="term" value="F:RNA strand annealing activity"/>
    <property type="evidence" value="ECO:0007669"/>
    <property type="project" value="TreeGrafter"/>
</dbReference>
<dbReference type="GO" id="GO:0016787">
    <property type="term" value="F:hydrolase activity"/>
    <property type="evidence" value="ECO:0007669"/>
    <property type="project" value="UniProtKB-KW"/>
</dbReference>
<dbReference type="Proteomes" id="UP000233781">
    <property type="component" value="Unassembled WGS sequence"/>
</dbReference>
<evidence type="ECO:0000256" key="4">
    <source>
        <dbReference type="ARBA" id="ARBA00022806"/>
    </source>
</evidence>
<dbReference type="PROSITE" id="PS51194">
    <property type="entry name" value="HELICASE_CTER"/>
    <property type="match status" value="1"/>
</dbReference>
<dbReference type="CDD" id="cd18787">
    <property type="entry name" value="SF2_C_DEAD"/>
    <property type="match status" value="1"/>
</dbReference>
<keyword evidence="13" id="KW-1185">Reference proteome</keyword>
<feature type="region of interest" description="Disordered" evidence="8">
    <location>
        <begin position="439"/>
        <end position="526"/>
    </location>
</feature>
<dbReference type="SMART" id="SM00487">
    <property type="entry name" value="DEXDc"/>
    <property type="match status" value="1"/>
</dbReference>
<dbReference type="PROSITE" id="PS51192">
    <property type="entry name" value="HELICASE_ATP_BIND_1"/>
    <property type="match status" value="1"/>
</dbReference>